<keyword evidence="2" id="KW-1185">Reference proteome</keyword>
<dbReference type="HOGENOM" id="CLU_044146_0_1_9"/>
<dbReference type="InterPro" id="IPR006379">
    <property type="entry name" value="HAD-SF_hydro_IIB"/>
</dbReference>
<dbReference type="InterPro" id="IPR023214">
    <property type="entry name" value="HAD_sf"/>
</dbReference>
<dbReference type="Pfam" id="PF08282">
    <property type="entry name" value="Hydrolase_3"/>
    <property type="match status" value="1"/>
</dbReference>
<protein>
    <submittedName>
        <fullName evidence="1">Cof-like hydrolase</fullName>
    </submittedName>
</protein>
<evidence type="ECO:0000313" key="2">
    <source>
        <dbReference type="Proteomes" id="UP000004191"/>
    </source>
</evidence>
<dbReference type="GeneID" id="96999368"/>
<dbReference type="SUPFAM" id="SSF56784">
    <property type="entry name" value="HAD-like"/>
    <property type="match status" value="1"/>
</dbReference>
<name>H3NPZ7_9FIRM</name>
<dbReference type="GO" id="GO:0016791">
    <property type="term" value="F:phosphatase activity"/>
    <property type="evidence" value="ECO:0007669"/>
    <property type="project" value="UniProtKB-ARBA"/>
</dbReference>
<proteinExistence type="predicted"/>
<dbReference type="AlphaFoldDB" id="H3NPZ7"/>
<dbReference type="CDD" id="cd07516">
    <property type="entry name" value="HAD_Pase"/>
    <property type="match status" value="1"/>
</dbReference>
<dbReference type="NCBIfam" id="TIGR00099">
    <property type="entry name" value="Cof-subfamily"/>
    <property type="match status" value="1"/>
</dbReference>
<dbReference type="NCBIfam" id="TIGR01484">
    <property type="entry name" value="HAD-SF-IIB"/>
    <property type="match status" value="1"/>
</dbReference>
<dbReference type="SFLD" id="SFLDG01140">
    <property type="entry name" value="C2.B:_Phosphomannomutase_and_P"/>
    <property type="match status" value="1"/>
</dbReference>
<dbReference type="EMBL" id="AGEI01000025">
    <property type="protein sequence ID" value="EHR32677.1"/>
    <property type="molecule type" value="Genomic_DNA"/>
</dbReference>
<sequence>MENTKKLIALDLDGTLLNWRKTIKQETIDALVKAQEQGHVVMIATGRPYVSSLRYAKMIQIDKFNGFISNYNGGLITRLNPEEKIYDVKMDMDLLKRIINFMNDMKADYSVLHEKKLYTNKYSRLIFKIYRKLVGQVAIDNEELHDYTDFPVYKVLVNDWKRHLKVTKFKLEKEFGDEVDINFSSRVSIEITPKETSKGKSVLRVARILGIDPMDTIAFGNYGNDISMLKMCGTGVAMKNSSSELLDVADYVTDTNNRNGIAKYLKKFILK</sequence>
<dbReference type="RefSeq" id="WP_005398923.1">
    <property type="nucleotide sequence ID" value="NZ_JH601088.1"/>
</dbReference>
<dbReference type="GO" id="GO:0005829">
    <property type="term" value="C:cytosol"/>
    <property type="evidence" value="ECO:0007669"/>
    <property type="project" value="TreeGrafter"/>
</dbReference>
<dbReference type="PANTHER" id="PTHR10000">
    <property type="entry name" value="PHOSPHOSERINE PHOSPHATASE"/>
    <property type="match status" value="1"/>
</dbReference>
<comment type="caution">
    <text evidence="1">The sequence shown here is derived from an EMBL/GenBank/DDBJ whole genome shotgun (WGS) entry which is preliminary data.</text>
</comment>
<dbReference type="SFLD" id="SFLDS00003">
    <property type="entry name" value="Haloacid_Dehalogenase"/>
    <property type="match status" value="1"/>
</dbReference>
<dbReference type="InterPro" id="IPR036412">
    <property type="entry name" value="HAD-like_sf"/>
</dbReference>
<organism evidence="1 2">
    <name type="scientific">Helcococcus kunzii ATCC 51366</name>
    <dbReference type="NCBI Taxonomy" id="883114"/>
    <lineage>
        <taxon>Bacteria</taxon>
        <taxon>Bacillati</taxon>
        <taxon>Bacillota</taxon>
        <taxon>Tissierellia</taxon>
        <taxon>Tissierellales</taxon>
        <taxon>Peptoniphilaceae</taxon>
        <taxon>Helcococcus</taxon>
    </lineage>
</organism>
<dbReference type="PROSITE" id="PS01228">
    <property type="entry name" value="COF_1"/>
    <property type="match status" value="1"/>
</dbReference>
<dbReference type="eggNOG" id="COG0561">
    <property type="taxonomic scope" value="Bacteria"/>
</dbReference>
<accession>H3NPZ7</accession>
<dbReference type="InterPro" id="IPR000150">
    <property type="entry name" value="Cof"/>
</dbReference>
<dbReference type="Gene3D" id="3.40.50.1000">
    <property type="entry name" value="HAD superfamily/HAD-like"/>
    <property type="match status" value="1"/>
</dbReference>
<dbReference type="Proteomes" id="UP000004191">
    <property type="component" value="Unassembled WGS sequence"/>
</dbReference>
<evidence type="ECO:0000313" key="1">
    <source>
        <dbReference type="EMBL" id="EHR32677.1"/>
    </source>
</evidence>
<gene>
    <name evidence="1" type="ORF">HMPREF9709_01408</name>
</gene>
<dbReference type="GO" id="GO:0000287">
    <property type="term" value="F:magnesium ion binding"/>
    <property type="evidence" value="ECO:0007669"/>
    <property type="project" value="TreeGrafter"/>
</dbReference>
<dbReference type="OrthoDB" id="9781413at2"/>
<dbReference type="PANTHER" id="PTHR10000:SF8">
    <property type="entry name" value="HAD SUPERFAMILY HYDROLASE-LIKE, TYPE 3"/>
    <property type="match status" value="1"/>
</dbReference>
<reference evidence="1 2" key="1">
    <citation type="submission" date="2012-01" db="EMBL/GenBank/DDBJ databases">
        <title>The Genome Sequence of Helcococcus kunzii ATCC 51366.</title>
        <authorList>
            <consortium name="The Broad Institute Genome Sequencing Platform"/>
            <person name="Earl A."/>
            <person name="Ward D."/>
            <person name="Feldgarden M."/>
            <person name="Gevers D."/>
            <person name="Huys G."/>
            <person name="Young S.K."/>
            <person name="Zeng Q."/>
            <person name="Gargeya S."/>
            <person name="Fitzgerald M."/>
            <person name="Haas B."/>
            <person name="Abouelleil A."/>
            <person name="Alvarado L."/>
            <person name="Arachchi H.M."/>
            <person name="Berlin A."/>
            <person name="Chapman S.B."/>
            <person name="Gearin G."/>
            <person name="Goldberg J."/>
            <person name="Griggs A."/>
            <person name="Gujja S."/>
            <person name="Hansen M."/>
            <person name="Heiman D."/>
            <person name="Howarth C."/>
            <person name="Larimer J."/>
            <person name="Lui A."/>
            <person name="MacDonald P.J.P."/>
            <person name="McCowen C."/>
            <person name="Montmayeur A."/>
            <person name="Murphy C."/>
            <person name="Neiman D."/>
            <person name="Pearson M."/>
            <person name="Priest M."/>
            <person name="Roberts A."/>
            <person name="Saif S."/>
            <person name="Shea T."/>
            <person name="Sisk P."/>
            <person name="Stolte C."/>
            <person name="Sykes S."/>
            <person name="Wortman J."/>
            <person name="Nusbaum C."/>
            <person name="Birren B."/>
        </authorList>
    </citation>
    <scope>NUCLEOTIDE SEQUENCE [LARGE SCALE GENOMIC DNA]</scope>
    <source>
        <strain evidence="1 2">ATCC 51366</strain>
    </source>
</reference>
<dbReference type="Gene3D" id="3.30.1240.10">
    <property type="match status" value="1"/>
</dbReference>
<dbReference type="STRING" id="883114.HMPREF9709_01408"/>
<keyword evidence="1" id="KW-0378">Hydrolase</keyword>